<dbReference type="Gene3D" id="1.10.287.130">
    <property type="match status" value="1"/>
</dbReference>
<evidence type="ECO:0000259" key="9">
    <source>
        <dbReference type="PROSITE" id="PS50110"/>
    </source>
</evidence>
<keyword evidence="7" id="KW-0175">Coiled coil</keyword>
<dbReference type="InterPro" id="IPR004358">
    <property type="entry name" value="Sig_transdc_His_kin-like_C"/>
</dbReference>
<dbReference type="InterPro" id="IPR011006">
    <property type="entry name" value="CheY-like_superfamily"/>
</dbReference>
<dbReference type="PROSITE" id="PS50110">
    <property type="entry name" value="RESPONSE_REGULATORY"/>
    <property type="match status" value="1"/>
</dbReference>
<feature type="domain" description="Histidine kinase" evidence="8">
    <location>
        <begin position="166"/>
        <end position="387"/>
    </location>
</feature>
<keyword evidence="3 6" id="KW-0597">Phosphoprotein</keyword>
<dbReference type="Pfam" id="PF00512">
    <property type="entry name" value="HisKA"/>
    <property type="match status" value="1"/>
</dbReference>
<sequence>MKLIDFKVNFLLNEEKCQVIFFDKNGYLIDSCDTIIALSDYKEKQSTVPIPIIDNIHEILKDTPDDEQLIFPRVEINFPHNPTQILDLILTKKRNDADAYYICVMRDEVMRYEQLQEIVTEQRATAMEKELLEIKHEKTALENELILMKNQELERAKAMKNDFFAKASHELRTPVNGILGLAEMLEETATEQQQGYLKALVQVATQLKTIVNDLLDLSKLEEKKITFEQVPFNLGEIFNNIALAFKSLADKKEIKLLFSIDEKIPDYLLGDITRISQIIYNLVSNSLKFTEKGEVRVAASLEEITVQNKFRIKFVVQDTGVGIAADKLASIFEPYTQESNETYRLYGGTGLGLTIVKQLIEAMGGQIFVESKANQGTTFYFELVFEQSKPISTLQDKSIMYQYANRSVLIADDNEINLMVVTKKMQNIGFDVETAKNGQEVLQKLENKHYDLLCLDMNMPILNGSETIKAIRNKTGSPFQTIPIFLMTAYSYTDIAEKIKDIQITDFLTKPFEMSDLLQKLQKHLPPKQPSDYELSLNLSQIQEFSQGDTAFEKELMQQVINVLDELKKDYQNMISKEGQINSKAINDLVHKYNMIFAMINEDTLKEEIDSTLSIYQSAEDKGKALQGLQRRIFQLCDEVREQARQKI</sequence>
<evidence type="ECO:0000256" key="6">
    <source>
        <dbReference type="PROSITE-ProRule" id="PRU00169"/>
    </source>
</evidence>
<dbReference type="EMBL" id="FONY01000019">
    <property type="protein sequence ID" value="SFF19215.1"/>
    <property type="molecule type" value="Genomic_DNA"/>
</dbReference>
<dbReference type="CDD" id="cd00082">
    <property type="entry name" value="HisKA"/>
    <property type="match status" value="1"/>
</dbReference>
<evidence type="ECO:0000259" key="8">
    <source>
        <dbReference type="PROSITE" id="PS50109"/>
    </source>
</evidence>
<dbReference type="PANTHER" id="PTHR43047:SF72">
    <property type="entry name" value="OSMOSENSING HISTIDINE PROTEIN KINASE SLN1"/>
    <property type="match status" value="1"/>
</dbReference>
<dbReference type="InterPro" id="IPR003594">
    <property type="entry name" value="HATPase_dom"/>
</dbReference>
<protein>
    <recommendedName>
        <fullName evidence="2">histidine kinase</fullName>
        <ecNumber evidence="2">2.7.13.3</ecNumber>
    </recommendedName>
</protein>
<dbReference type="FunFam" id="3.30.565.10:FF:000010">
    <property type="entry name" value="Sensor histidine kinase RcsC"/>
    <property type="match status" value="1"/>
</dbReference>
<gene>
    <name evidence="10" type="ORF">SAMN04488541_101971</name>
</gene>
<organism evidence="10 11">
    <name type="scientific">Thermoflexibacter ruber</name>
    <dbReference type="NCBI Taxonomy" id="1003"/>
    <lineage>
        <taxon>Bacteria</taxon>
        <taxon>Pseudomonadati</taxon>
        <taxon>Bacteroidota</taxon>
        <taxon>Cytophagia</taxon>
        <taxon>Cytophagales</taxon>
        <taxon>Thermoflexibacteraceae</taxon>
        <taxon>Thermoflexibacter</taxon>
    </lineage>
</organism>
<dbReference type="CDD" id="cd16922">
    <property type="entry name" value="HATPase_EvgS-ArcB-TorS-like"/>
    <property type="match status" value="1"/>
</dbReference>
<proteinExistence type="predicted"/>
<evidence type="ECO:0000256" key="1">
    <source>
        <dbReference type="ARBA" id="ARBA00000085"/>
    </source>
</evidence>
<dbReference type="STRING" id="1003.SAMN04488541_101971"/>
<dbReference type="PANTHER" id="PTHR43047">
    <property type="entry name" value="TWO-COMPONENT HISTIDINE PROTEIN KINASE"/>
    <property type="match status" value="1"/>
</dbReference>
<dbReference type="SMART" id="SM00448">
    <property type="entry name" value="REC"/>
    <property type="match status" value="1"/>
</dbReference>
<evidence type="ECO:0000313" key="10">
    <source>
        <dbReference type="EMBL" id="SFF19215.1"/>
    </source>
</evidence>
<feature type="modified residue" description="4-aspartylphosphate" evidence="6">
    <location>
        <position position="456"/>
    </location>
</feature>
<evidence type="ECO:0000256" key="2">
    <source>
        <dbReference type="ARBA" id="ARBA00012438"/>
    </source>
</evidence>
<name>A0A1I2GNS1_9BACT</name>
<dbReference type="SMART" id="SM00387">
    <property type="entry name" value="HATPase_c"/>
    <property type="match status" value="1"/>
</dbReference>
<dbReference type="InterPro" id="IPR036097">
    <property type="entry name" value="HisK_dim/P_sf"/>
</dbReference>
<evidence type="ECO:0000313" key="11">
    <source>
        <dbReference type="Proteomes" id="UP000199513"/>
    </source>
</evidence>
<dbReference type="EC" id="2.7.13.3" evidence="2"/>
<dbReference type="RefSeq" id="WP_091545454.1">
    <property type="nucleotide sequence ID" value="NZ_FONY01000019.1"/>
</dbReference>
<dbReference type="CDD" id="cd17546">
    <property type="entry name" value="REC_hyHK_CKI1_RcsC-like"/>
    <property type="match status" value="1"/>
</dbReference>
<keyword evidence="4" id="KW-0808">Transferase</keyword>
<evidence type="ECO:0000256" key="5">
    <source>
        <dbReference type="ARBA" id="ARBA00022777"/>
    </source>
</evidence>
<dbReference type="Pfam" id="PF00072">
    <property type="entry name" value="Response_reg"/>
    <property type="match status" value="1"/>
</dbReference>
<dbReference type="Gene3D" id="3.40.50.2300">
    <property type="match status" value="1"/>
</dbReference>
<dbReference type="GO" id="GO:0005886">
    <property type="term" value="C:plasma membrane"/>
    <property type="evidence" value="ECO:0007669"/>
    <property type="project" value="TreeGrafter"/>
</dbReference>
<comment type="catalytic activity">
    <reaction evidence="1">
        <text>ATP + protein L-histidine = ADP + protein N-phospho-L-histidine.</text>
        <dbReference type="EC" id="2.7.13.3"/>
    </reaction>
</comment>
<dbReference type="Gene3D" id="3.30.565.10">
    <property type="entry name" value="Histidine kinase-like ATPase, C-terminal domain"/>
    <property type="match status" value="1"/>
</dbReference>
<evidence type="ECO:0000256" key="4">
    <source>
        <dbReference type="ARBA" id="ARBA00022679"/>
    </source>
</evidence>
<reference evidence="10 11" key="1">
    <citation type="submission" date="2016-10" db="EMBL/GenBank/DDBJ databases">
        <authorList>
            <person name="de Groot N.N."/>
        </authorList>
    </citation>
    <scope>NUCLEOTIDE SEQUENCE [LARGE SCALE GENOMIC DNA]</scope>
    <source>
        <strain>GEY</strain>
        <strain evidence="11">DSM 9560</strain>
    </source>
</reference>
<dbReference type="SUPFAM" id="SSF55874">
    <property type="entry name" value="ATPase domain of HSP90 chaperone/DNA topoisomerase II/histidine kinase"/>
    <property type="match status" value="1"/>
</dbReference>
<dbReference type="GO" id="GO:0009927">
    <property type="term" value="F:histidine phosphotransfer kinase activity"/>
    <property type="evidence" value="ECO:0007669"/>
    <property type="project" value="TreeGrafter"/>
</dbReference>
<feature type="domain" description="Response regulatory" evidence="9">
    <location>
        <begin position="407"/>
        <end position="525"/>
    </location>
</feature>
<evidence type="ECO:0000256" key="3">
    <source>
        <dbReference type="ARBA" id="ARBA00022553"/>
    </source>
</evidence>
<keyword evidence="5 10" id="KW-0418">Kinase</keyword>
<dbReference type="Proteomes" id="UP000199513">
    <property type="component" value="Unassembled WGS sequence"/>
</dbReference>
<dbReference type="PRINTS" id="PR00344">
    <property type="entry name" value="BCTRLSENSOR"/>
</dbReference>
<dbReference type="InterPro" id="IPR001789">
    <property type="entry name" value="Sig_transdc_resp-reg_receiver"/>
</dbReference>
<dbReference type="InterPro" id="IPR003661">
    <property type="entry name" value="HisK_dim/P_dom"/>
</dbReference>
<dbReference type="GO" id="GO:0000155">
    <property type="term" value="F:phosphorelay sensor kinase activity"/>
    <property type="evidence" value="ECO:0007669"/>
    <property type="project" value="InterPro"/>
</dbReference>
<dbReference type="InterPro" id="IPR036890">
    <property type="entry name" value="HATPase_C_sf"/>
</dbReference>
<keyword evidence="11" id="KW-1185">Reference proteome</keyword>
<dbReference type="SUPFAM" id="SSF52172">
    <property type="entry name" value="CheY-like"/>
    <property type="match status" value="1"/>
</dbReference>
<dbReference type="OrthoDB" id="9811889at2"/>
<accession>A0A1I2GNS1</accession>
<dbReference type="Pfam" id="PF02518">
    <property type="entry name" value="HATPase_c"/>
    <property type="match status" value="1"/>
</dbReference>
<dbReference type="SUPFAM" id="SSF47384">
    <property type="entry name" value="Homodimeric domain of signal transducing histidine kinase"/>
    <property type="match status" value="1"/>
</dbReference>
<evidence type="ECO:0000256" key="7">
    <source>
        <dbReference type="SAM" id="Coils"/>
    </source>
</evidence>
<dbReference type="PROSITE" id="PS50109">
    <property type="entry name" value="HIS_KIN"/>
    <property type="match status" value="1"/>
</dbReference>
<dbReference type="SMART" id="SM00388">
    <property type="entry name" value="HisKA"/>
    <property type="match status" value="1"/>
</dbReference>
<dbReference type="InterPro" id="IPR005467">
    <property type="entry name" value="His_kinase_dom"/>
</dbReference>
<feature type="coiled-coil region" evidence="7">
    <location>
        <begin position="124"/>
        <end position="151"/>
    </location>
</feature>
<dbReference type="AlphaFoldDB" id="A0A1I2GNS1"/>